<accession>A0A915HLU7</accession>
<organism evidence="1 2">
    <name type="scientific">Romanomermis culicivorax</name>
    <name type="common">Nematode worm</name>
    <dbReference type="NCBI Taxonomy" id="13658"/>
    <lineage>
        <taxon>Eukaryota</taxon>
        <taxon>Metazoa</taxon>
        <taxon>Ecdysozoa</taxon>
        <taxon>Nematoda</taxon>
        <taxon>Enoplea</taxon>
        <taxon>Dorylaimia</taxon>
        <taxon>Mermithida</taxon>
        <taxon>Mermithoidea</taxon>
        <taxon>Mermithidae</taxon>
        <taxon>Romanomermis</taxon>
    </lineage>
</organism>
<dbReference type="Proteomes" id="UP000887565">
    <property type="component" value="Unplaced"/>
</dbReference>
<dbReference type="AlphaFoldDB" id="A0A915HLU7"/>
<reference evidence="2" key="1">
    <citation type="submission" date="2022-11" db="UniProtKB">
        <authorList>
            <consortium name="WormBaseParasite"/>
        </authorList>
    </citation>
    <scope>IDENTIFICATION</scope>
</reference>
<evidence type="ECO:0000313" key="2">
    <source>
        <dbReference type="WBParaSite" id="nRc.2.0.1.t02649-RA"/>
    </source>
</evidence>
<protein>
    <submittedName>
        <fullName evidence="2">Uncharacterized protein</fullName>
    </submittedName>
</protein>
<dbReference type="WBParaSite" id="nRc.2.0.1.t02649-RA">
    <property type="protein sequence ID" value="nRc.2.0.1.t02649-RA"/>
    <property type="gene ID" value="nRc.2.0.1.g02649"/>
</dbReference>
<name>A0A915HLU7_ROMCU</name>
<evidence type="ECO:0000313" key="1">
    <source>
        <dbReference type="Proteomes" id="UP000887565"/>
    </source>
</evidence>
<keyword evidence="1" id="KW-1185">Reference proteome</keyword>
<sequence>MPFSIGIEAKLLSRLLHRAQTLRGCRLSIQKLENAAAVTATELRSLDVDDVIPLVRLLNCSPLLTFWWLKIRNFFGASRRVNEWELSIGLTKLESIHVTEPRGPRRSVDLFGSKGHLFPVAEAFPAPYTKKFSGASRRKHPHLFWAFTCHHGGINHRFMI</sequence>
<proteinExistence type="predicted"/>